<proteinExistence type="predicted"/>
<organism evidence="2 3">
    <name type="scientific">Hericium alpestre</name>
    <dbReference type="NCBI Taxonomy" id="135208"/>
    <lineage>
        <taxon>Eukaryota</taxon>
        <taxon>Fungi</taxon>
        <taxon>Dikarya</taxon>
        <taxon>Basidiomycota</taxon>
        <taxon>Agaricomycotina</taxon>
        <taxon>Agaricomycetes</taxon>
        <taxon>Russulales</taxon>
        <taxon>Hericiaceae</taxon>
        <taxon>Hericium</taxon>
    </lineage>
</organism>
<dbReference type="AlphaFoldDB" id="A0A4Y9ZZ17"/>
<accession>A0A4Y9ZZ17</accession>
<evidence type="ECO:0000256" key="1">
    <source>
        <dbReference type="SAM" id="MobiDB-lite"/>
    </source>
</evidence>
<reference evidence="2 3" key="1">
    <citation type="submission" date="2019-02" db="EMBL/GenBank/DDBJ databases">
        <title>Genome sequencing of the rare red list fungi Hericium alpestre (H. flagellum).</title>
        <authorList>
            <person name="Buettner E."/>
            <person name="Kellner H."/>
        </authorList>
    </citation>
    <scope>NUCLEOTIDE SEQUENCE [LARGE SCALE GENOMIC DNA]</scope>
    <source>
        <strain evidence="2 3">DSM 108284</strain>
    </source>
</reference>
<gene>
    <name evidence="2" type="ORF">EWM64_g4721</name>
</gene>
<feature type="region of interest" description="Disordered" evidence="1">
    <location>
        <begin position="217"/>
        <end position="241"/>
    </location>
</feature>
<dbReference type="EMBL" id="SFCI01000526">
    <property type="protein sequence ID" value="TFY79293.1"/>
    <property type="molecule type" value="Genomic_DNA"/>
</dbReference>
<protein>
    <submittedName>
        <fullName evidence="2">Uncharacterized protein</fullName>
    </submittedName>
</protein>
<evidence type="ECO:0000313" key="2">
    <source>
        <dbReference type="EMBL" id="TFY79293.1"/>
    </source>
</evidence>
<sequence length="466" mass="51739">MREDNASYQIPGPAEKTYLGPGFMLRQRTEDDDEVDATPERGFAIIGGRVIGKAARKTKEGASAGAQLATKSVRPVVVDISSSSDSDGSEHGLDTSADALIAAVEALTLHGMEKTRTLPFLPRTVRKGFTLRCERKGIPMTPAAPPKQTINVICQREDEDDDAAFRGEMMEWLCPLCSFHGSFATRSMLTAHLQWDHPEVHFEWSDRGPSTNLNVMIPDLQSDSSDDTTSASRSPTPIPLTITPEDIVDVKQQLIHVASPSREMSTGPPPSARSPSPLALKLKFEARPIRAEPEEHAARPPPATIVDPRPGGPAARGAFLPAHTEGGNDVFYSCRPGGPRLYDLIGTLPMEEFGLMGWSVIEREEEIFEMDSMRDEDKVMSALWLRWILVHRKEFIRNYHKGVESFVKSNLRMIYLAAGRYALRIWLLMLHNHRFLTPHEMALILKLYDGLVEKLEAPQQPTNTGT</sequence>
<keyword evidence="3" id="KW-1185">Reference proteome</keyword>
<dbReference type="OrthoDB" id="3249923at2759"/>
<name>A0A4Y9ZZ17_9AGAM</name>
<evidence type="ECO:0000313" key="3">
    <source>
        <dbReference type="Proteomes" id="UP000298061"/>
    </source>
</evidence>
<dbReference type="Proteomes" id="UP000298061">
    <property type="component" value="Unassembled WGS sequence"/>
</dbReference>
<dbReference type="STRING" id="135208.A0A4Y9ZZ17"/>
<comment type="caution">
    <text evidence="2">The sequence shown here is derived from an EMBL/GenBank/DDBJ whole genome shotgun (WGS) entry which is preliminary data.</text>
</comment>